<feature type="coiled-coil region" evidence="2">
    <location>
        <begin position="386"/>
        <end position="413"/>
    </location>
</feature>
<comment type="caution">
    <text evidence="5">The sequence shown here is derived from an EMBL/GenBank/DDBJ whole genome shotgun (WGS) entry which is preliminary data.</text>
</comment>
<dbReference type="EMBL" id="JBICBT010000355">
    <property type="protein sequence ID" value="KAL3116586.1"/>
    <property type="molecule type" value="Genomic_DNA"/>
</dbReference>
<dbReference type="PANTHER" id="PTHR46190">
    <property type="entry name" value="SI:CH211-201H21.5-RELATED"/>
    <property type="match status" value="1"/>
</dbReference>
<keyword evidence="6" id="KW-1185">Reference proteome</keyword>
<comment type="similarity">
    <text evidence="1">Belongs to the IUNH family.</text>
</comment>
<accession>A0ABD2LMW9</accession>
<evidence type="ECO:0000259" key="4">
    <source>
        <dbReference type="Pfam" id="PF01156"/>
    </source>
</evidence>
<dbReference type="GO" id="GO:0016799">
    <property type="term" value="F:hydrolase activity, hydrolyzing N-glycosyl compounds"/>
    <property type="evidence" value="ECO:0007669"/>
    <property type="project" value="UniProtKB-ARBA"/>
</dbReference>
<protein>
    <recommendedName>
        <fullName evidence="4">Inosine/uridine-preferring nucleoside hydrolase domain-containing protein</fullName>
    </recommendedName>
</protein>
<keyword evidence="3" id="KW-0732">Signal</keyword>
<evidence type="ECO:0000256" key="1">
    <source>
        <dbReference type="ARBA" id="ARBA00009176"/>
    </source>
</evidence>
<feature type="chain" id="PRO_5044778892" description="Inosine/uridine-preferring nucleoside hydrolase domain-containing protein" evidence="3">
    <location>
        <begin position="27"/>
        <end position="415"/>
    </location>
</feature>
<dbReference type="Proteomes" id="UP001620626">
    <property type="component" value="Unassembled WGS sequence"/>
</dbReference>
<evidence type="ECO:0000256" key="3">
    <source>
        <dbReference type="SAM" id="SignalP"/>
    </source>
</evidence>
<gene>
    <name evidence="5" type="ORF">niasHT_001333</name>
</gene>
<evidence type="ECO:0000313" key="6">
    <source>
        <dbReference type="Proteomes" id="UP001620626"/>
    </source>
</evidence>
<sequence>MLNRNTKFPVFGLLFFCCFLAQNFYGQPIQSKNPCPSPNESEEETKDLVVITDMEPDDRIALAIIASQLAKRVLAIGTTLLHAERKAALARHALIGTALEGAQVYVGSGGTSEDYPKMKSTEAARTYGDKEGKGILEDEVLDMLNEKKHCPGVEENEFQNYLKDLLLKRKNGLKIQFLVLAPPTDLTAVLCQNRELASAIGEIHLMGGWNKCDEKKDAIPRSSFNVNMDGAATARLLQMANNNAVKVVLYSAHVLAEQFGGGSVNRDNFLKLIEMIKHSKAPCIKAFRTAGKSWDTNLVQCYKKLEGIVGPYAGEQFTPADPITVLGFMKPELIKETMKMKVEVIIPEPSESVICDKDEGQCEEGFEVKTEEDCQSGITLITKFDLDLFGSEMERIMEEIDRYETERHQKEKNTQ</sequence>
<feature type="domain" description="Inosine/uridine-preferring nucleoside hydrolase" evidence="4">
    <location>
        <begin position="52"/>
        <end position="360"/>
    </location>
</feature>
<dbReference type="InterPro" id="IPR052775">
    <property type="entry name" value="IUN_hydrolase"/>
</dbReference>
<dbReference type="PANTHER" id="PTHR46190:SF1">
    <property type="entry name" value="SI:CH211-201H21.5"/>
    <property type="match status" value="1"/>
</dbReference>
<organism evidence="5 6">
    <name type="scientific">Heterodera trifolii</name>
    <dbReference type="NCBI Taxonomy" id="157864"/>
    <lineage>
        <taxon>Eukaryota</taxon>
        <taxon>Metazoa</taxon>
        <taxon>Ecdysozoa</taxon>
        <taxon>Nematoda</taxon>
        <taxon>Chromadorea</taxon>
        <taxon>Rhabditida</taxon>
        <taxon>Tylenchina</taxon>
        <taxon>Tylenchomorpha</taxon>
        <taxon>Tylenchoidea</taxon>
        <taxon>Heteroderidae</taxon>
        <taxon>Heteroderinae</taxon>
        <taxon>Heterodera</taxon>
    </lineage>
</organism>
<feature type="signal peptide" evidence="3">
    <location>
        <begin position="1"/>
        <end position="26"/>
    </location>
</feature>
<dbReference type="InterPro" id="IPR001910">
    <property type="entry name" value="Inosine/uridine_hydrolase_dom"/>
</dbReference>
<keyword evidence="2" id="KW-0175">Coiled coil</keyword>
<dbReference type="Gene3D" id="3.90.245.10">
    <property type="entry name" value="Ribonucleoside hydrolase-like"/>
    <property type="match status" value="1"/>
</dbReference>
<dbReference type="AlphaFoldDB" id="A0ABD2LMW9"/>
<dbReference type="InterPro" id="IPR036452">
    <property type="entry name" value="Ribo_hydro-like"/>
</dbReference>
<reference evidence="5 6" key="1">
    <citation type="submission" date="2024-10" db="EMBL/GenBank/DDBJ databases">
        <authorList>
            <person name="Kim D."/>
        </authorList>
    </citation>
    <scope>NUCLEOTIDE SEQUENCE [LARGE SCALE GENOMIC DNA]</scope>
    <source>
        <strain evidence="5">BH-2024</strain>
    </source>
</reference>
<proteinExistence type="inferred from homology"/>
<dbReference type="SUPFAM" id="SSF53590">
    <property type="entry name" value="Nucleoside hydrolase"/>
    <property type="match status" value="1"/>
</dbReference>
<dbReference type="Pfam" id="PF01156">
    <property type="entry name" value="IU_nuc_hydro"/>
    <property type="match status" value="1"/>
</dbReference>
<evidence type="ECO:0000313" key="5">
    <source>
        <dbReference type="EMBL" id="KAL3116586.1"/>
    </source>
</evidence>
<evidence type="ECO:0000256" key="2">
    <source>
        <dbReference type="SAM" id="Coils"/>
    </source>
</evidence>
<name>A0ABD2LMW9_9BILA</name>